<accession>A0ACC3D3M9</accession>
<comment type="caution">
    <text evidence="1">The sequence shown here is derived from an EMBL/GenBank/DDBJ whole genome shotgun (WGS) entry which is preliminary data.</text>
</comment>
<organism evidence="1 2">
    <name type="scientific">Coniosporium uncinatum</name>
    <dbReference type="NCBI Taxonomy" id="93489"/>
    <lineage>
        <taxon>Eukaryota</taxon>
        <taxon>Fungi</taxon>
        <taxon>Dikarya</taxon>
        <taxon>Ascomycota</taxon>
        <taxon>Pezizomycotina</taxon>
        <taxon>Dothideomycetes</taxon>
        <taxon>Dothideomycetes incertae sedis</taxon>
        <taxon>Coniosporium</taxon>
    </lineage>
</organism>
<evidence type="ECO:0000313" key="2">
    <source>
        <dbReference type="Proteomes" id="UP001186974"/>
    </source>
</evidence>
<gene>
    <name evidence="1" type="ORF">LTS18_006421</name>
</gene>
<protein>
    <submittedName>
        <fullName evidence="1">Uncharacterized protein</fullName>
    </submittedName>
</protein>
<reference evidence="1" key="1">
    <citation type="submission" date="2024-09" db="EMBL/GenBank/DDBJ databases">
        <title>Black Yeasts Isolated from many extreme environments.</title>
        <authorList>
            <person name="Coleine C."/>
            <person name="Stajich J.E."/>
            <person name="Selbmann L."/>
        </authorList>
    </citation>
    <scope>NUCLEOTIDE SEQUENCE</scope>
    <source>
        <strain evidence="1">CCFEE 5737</strain>
    </source>
</reference>
<sequence length="723" mass="79138">MHSSASFEDTVHYATFRTTIIKAQKSKSRKSKSTTPTASTFVVAFRDTLGGHLNLSKAALKSSIDIYDPGDPKGSKKKTADFVKAIAPQLQPIWQAKLAQTLRSALLDLCAPVSASSSSVGVPGAGMAAGVKNTTNHVTLSVQTHATPSSSTSSGSPDAAEAVKKQAIDSSKHSATSSTVQVLALDSPSKPTPSYSGPKNEGQLLTENMETTTEAVSSDGFLPHSETSMPNLKHSPPSMALVLYDQTVAARRTRTSSDVSTNSFASVPSLVSDDSSTGSVHSLEDQGAVVSADKKAKEQEIVRLQAALNLKDAQLAQMRNDMKLSLDYEKDLQRYQKLYEHTSTNCAGLSSMNDKLAKEVNDRDELIIGYEHAEIALRNENASISQALDAAQIEVKELEQTSHDAKDHVRERDEALEECLKKGRELFQRQKDAEELTNENVDLTSQVTELRAQLATEQAAKKTAQEKKTSDGQDELEQLKHKLAASEEEKAKLKADNHLLKSKISKAEKLSDKVIDLDQENFHAMTKDVARAFAKETAAELKKTKVDLDACKTELAKSKTDIKQLHAERALFQKIRDACAAQMGKDGQLATRLAAALQDAERDVSDAQAQATASQQDHSEKAEECDNLNNKLRKKSLEVDELTDKVDHLELVVERQQSELEGQISNSRSPEDEDLIRKLQEEKTALSDDNQFNAYRIADQDQRFKALAVEYNNKLECFAVGVK</sequence>
<name>A0ACC3D3M9_9PEZI</name>
<feature type="non-terminal residue" evidence="1">
    <location>
        <position position="723"/>
    </location>
</feature>
<proteinExistence type="predicted"/>
<dbReference type="EMBL" id="JAWDJW010007886">
    <property type="protein sequence ID" value="KAK3061366.1"/>
    <property type="molecule type" value="Genomic_DNA"/>
</dbReference>
<evidence type="ECO:0000313" key="1">
    <source>
        <dbReference type="EMBL" id="KAK3061366.1"/>
    </source>
</evidence>
<keyword evidence="2" id="KW-1185">Reference proteome</keyword>
<dbReference type="Proteomes" id="UP001186974">
    <property type="component" value="Unassembled WGS sequence"/>
</dbReference>